<feature type="compositionally biased region" description="Acidic residues" evidence="2">
    <location>
        <begin position="312"/>
        <end position="321"/>
    </location>
</feature>
<dbReference type="RefSeq" id="WP_246437129.1">
    <property type="nucleotide sequence ID" value="NZ_JACHJT010000001.1"/>
</dbReference>
<dbReference type="PANTHER" id="PTHR35936">
    <property type="entry name" value="MEMBRANE-BOUND LYTIC MUREIN TRANSGLYCOSYLASE F"/>
    <property type="match status" value="1"/>
</dbReference>
<dbReference type="PROSITE" id="PS51257">
    <property type="entry name" value="PROKAR_LIPOPROTEIN"/>
    <property type="match status" value="1"/>
</dbReference>
<feature type="region of interest" description="Disordered" evidence="2">
    <location>
        <begin position="297"/>
        <end position="321"/>
    </location>
</feature>
<reference evidence="4 5" key="1">
    <citation type="submission" date="2020-08" db="EMBL/GenBank/DDBJ databases">
        <title>Sequencing the genomes of 1000 actinobacteria strains.</title>
        <authorList>
            <person name="Klenk H.-P."/>
        </authorList>
    </citation>
    <scope>NUCLEOTIDE SEQUENCE [LARGE SCALE GENOMIC DNA]</scope>
    <source>
        <strain evidence="4 5">DSM 102030</strain>
    </source>
</reference>
<proteinExistence type="predicted"/>
<dbReference type="EMBL" id="JACHJT010000001">
    <property type="protein sequence ID" value="MBB4929953.1"/>
    <property type="molecule type" value="Genomic_DNA"/>
</dbReference>
<dbReference type="SUPFAM" id="SSF53850">
    <property type="entry name" value="Periplasmic binding protein-like II"/>
    <property type="match status" value="1"/>
</dbReference>
<dbReference type="Gene3D" id="3.40.190.10">
    <property type="entry name" value="Periplasmic binding protein-like II"/>
    <property type="match status" value="2"/>
</dbReference>
<feature type="compositionally biased region" description="Polar residues" evidence="2">
    <location>
        <begin position="297"/>
        <end position="307"/>
    </location>
</feature>
<evidence type="ECO:0000256" key="1">
    <source>
        <dbReference type="ARBA" id="ARBA00022729"/>
    </source>
</evidence>
<evidence type="ECO:0000259" key="3">
    <source>
        <dbReference type="SMART" id="SM00062"/>
    </source>
</evidence>
<dbReference type="Proteomes" id="UP000523007">
    <property type="component" value="Unassembled WGS sequence"/>
</dbReference>
<keyword evidence="5" id="KW-1185">Reference proteome</keyword>
<keyword evidence="1" id="KW-0732">Signal</keyword>
<name>A0A7W7W149_9ACTN</name>
<gene>
    <name evidence="4" type="ORF">F4561_000773</name>
</gene>
<dbReference type="CDD" id="cd01004">
    <property type="entry name" value="PBP2_MidA_like"/>
    <property type="match status" value="1"/>
</dbReference>
<evidence type="ECO:0000313" key="4">
    <source>
        <dbReference type="EMBL" id="MBB4929953.1"/>
    </source>
</evidence>
<feature type="domain" description="Solute-binding protein family 3/N-terminal" evidence="3">
    <location>
        <begin position="70"/>
        <end position="298"/>
    </location>
</feature>
<evidence type="ECO:0000256" key="2">
    <source>
        <dbReference type="SAM" id="MobiDB-lite"/>
    </source>
</evidence>
<dbReference type="SMART" id="SM00062">
    <property type="entry name" value="PBPb"/>
    <property type="match status" value="1"/>
</dbReference>
<dbReference type="InterPro" id="IPR001638">
    <property type="entry name" value="Solute-binding_3/MltF_N"/>
</dbReference>
<accession>A0A7W7W149</accession>
<organism evidence="4 5">
    <name type="scientific">Lipingzhangella halophila</name>
    <dbReference type="NCBI Taxonomy" id="1783352"/>
    <lineage>
        <taxon>Bacteria</taxon>
        <taxon>Bacillati</taxon>
        <taxon>Actinomycetota</taxon>
        <taxon>Actinomycetes</taxon>
        <taxon>Streptosporangiales</taxon>
        <taxon>Nocardiopsidaceae</taxon>
        <taxon>Lipingzhangella</taxon>
    </lineage>
</organism>
<comment type="caution">
    <text evidence="4">The sequence shown here is derived from an EMBL/GenBank/DDBJ whole genome shotgun (WGS) entry which is preliminary data.</text>
</comment>
<dbReference type="Pfam" id="PF00497">
    <property type="entry name" value="SBP_bac_3"/>
    <property type="match status" value="1"/>
</dbReference>
<protein>
    <submittedName>
        <fullName evidence="4">Polar amino acid transport system substrate-binding protein</fullName>
    </submittedName>
</protein>
<feature type="region of interest" description="Disordered" evidence="2">
    <location>
        <begin position="30"/>
        <end position="53"/>
    </location>
</feature>
<evidence type="ECO:0000313" key="5">
    <source>
        <dbReference type="Proteomes" id="UP000523007"/>
    </source>
</evidence>
<sequence>MAMPRQAKAPLGNTLVGGLALTLALTGCGSGDDEDGGGIQSELDVPPPPEVEADPDLADMVPEDYREQGTLTVGADSSYAPGEFLDADGETVIGYNVELFDAVAAKLDLDTEWQESTFGTIIEGVDSGKYDVGSSSFTINEDRMEQVTMVSYYVVGTQWFTAAGNPENVDPDNACGMSIAVQRDTIQVPDLETRSEQCEDDGDPAIDIQQYERQDQATEAIMSGKNDAGLADMPVALYAVERTDGQLETLGEQYEAAPYGVLVNPEETELAEAIAAGYQSIMDDGTYEEILGNWELSDQGTLDTSEVNPDVSEFEDAETDE</sequence>
<dbReference type="PANTHER" id="PTHR35936:SF17">
    <property type="entry name" value="ARGININE-BINDING EXTRACELLULAR PROTEIN ARTP"/>
    <property type="match status" value="1"/>
</dbReference>
<dbReference type="AlphaFoldDB" id="A0A7W7W149"/>